<dbReference type="Proteomes" id="UP000318542">
    <property type="component" value="Unassembled WGS sequence"/>
</dbReference>
<gene>
    <name evidence="2" type="primary">menH_3</name>
    <name evidence="2" type="ORF">Tther_01539</name>
</gene>
<dbReference type="EMBL" id="VJOL01000026">
    <property type="protein sequence ID" value="TSE29375.1"/>
    <property type="molecule type" value="Genomic_DNA"/>
</dbReference>
<sequence length="285" mass="30831">MGRMDASHRLAVGIGEPIEAALAPPMRVVVHGVGLEAQALQPAPATDRAPLIFLHEGLGSVAMWRQRGRHWPAALCARTGRTGWMYSRRGYGASDPIPDVRGRGRHGPDYMHREAFETLPALLTALGVQRPPVLVGHSDGATIALLYASRHAVAACVAMAPHVFVERVALQAIAAARDAYPNGLRERLARYHTDVDSAFWQWNDVWLSSAFAAFDIRADCRGIRAPLLLVQGEHDEYGTLAQLDAIQAAAPHAQRLVLPACGHSPHRDQPQALLEGVSAFLEAVA</sequence>
<dbReference type="SUPFAM" id="SSF53474">
    <property type="entry name" value="alpha/beta-Hydrolases"/>
    <property type="match status" value="1"/>
</dbReference>
<proteinExistence type="predicted"/>
<name>A0A554X0Q8_9BURK</name>
<keyword evidence="3" id="KW-1185">Reference proteome</keyword>
<dbReference type="Gene3D" id="3.40.50.1820">
    <property type="entry name" value="alpha/beta hydrolase"/>
    <property type="match status" value="1"/>
</dbReference>
<dbReference type="InterPro" id="IPR029058">
    <property type="entry name" value="AB_hydrolase_fold"/>
</dbReference>
<evidence type="ECO:0000313" key="2">
    <source>
        <dbReference type="EMBL" id="TSE29375.1"/>
    </source>
</evidence>
<protein>
    <submittedName>
        <fullName evidence="2">2-succinyl-6-hydroxy-2, 4-cyclohexadiene-1-carboxylate synthase</fullName>
        <ecNumber evidence="2">4.2.99.20</ecNumber>
    </submittedName>
</protein>
<reference evidence="2 3" key="1">
    <citation type="submission" date="2019-07" db="EMBL/GenBank/DDBJ databases">
        <title>Tepidimonas thermarum AA-1 draft genome.</title>
        <authorList>
            <person name="Da Costa M.S."/>
            <person name="Froufe H.J.C."/>
            <person name="Egas C."/>
            <person name="Albuquerque L."/>
        </authorList>
    </citation>
    <scope>NUCLEOTIDE SEQUENCE [LARGE SCALE GENOMIC DNA]</scope>
    <source>
        <strain evidence="2 3">AA-1</strain>
    </source>
</reference>
<evidence type="ECO:0000313" key="3">
    <source>
        <dbReference type="Proteomes" id="UP000318542"/>
    </source>
</evidence>
<dbReference type="EC" id="4.2.99.20" evidence="2"/>
<evidence type="ECO:0000259" key="1">
    <source>
        <dbReference type="Pfam" id="PF12697"/>
    </source>
</evidence>
<dbReference type="Pfam" id="PF12697">
    <property type="entry name" value="Abhydrolase_6"/>
    <property type="match status" value="1"/>
</dbReference>
<accession>A0A554X0Q8</accession>
<feature type="domain" description="AB hydrolase-1" evidence="1">
    <location>
        <begin position="51"/>
        <end position="274"/>
    </location>
</feature>
<keyword evidence="2" id="KW-0456">Lyase</keyword>
<dbReference type="InterPro" id="IPR050228">
    <property type="entry name" value="Carboxylesterase_BioH"/>
</dbReference>
<comment type="caution">
    <text evidence="2">The sequence shown here is derived from an EMBL/GenBank/DDBJ whole genome shotgun (WGS) entry which is preliminary data.</text>
</comment>
<dbReference type="GO" id="GO:0070205">
    <property type="term" value="F:2-succinyl-6-hydroxy-2,4-cyclohexadiene-1-carboxylate synthase activity"/>
    <property type="evidence" value="ECO:0007669"/>
    <property type="project" value="UniProtKB-EC"/>
</dbReference>
<dbReference type="PANTHER" id="PTHR43194:SF2">
    <property type="entry name" value="PEROXISOMAL MEMBRANE PROTEIN LPX1"/>
    <property type="match status" value="1"/>
</dbReference>
<dbReference type="AlphaFoldDB" id="A0A554X0Q8"/>
<dbReference type="PANTHER" id="PTHR43194">
    <property type="entry name" value="HYDROLASE ALPHA/BETA FOLD FAMILY"/>
    <property type="match status" value="1"/>
</dbReference>
<dbReference type="InterPro" id="IPR000073">
    <property type="entry name" value="AB_hydrolase_1"/>
</dbReference>
<organism evidence="2 3">
    <name type="scientific">Tepidimonas thermarum</name>
    <dbReference type="NCBI Taxonomy" id="335431"/>
    <lineage>
        <taxon>Bacteria</taxon>
        <taxon>Pseudomonadati</taxon>
        <taxon>Pseudomonadota</taxon>
        <taxon>Betaproteobacteria</taxon>
        <taxon>Burkholderiales</taxon>
        <taxon>Tepidimonas</taxon>
    </lineage>
</organism>